<accession>A0AAN7T8V1</accession>
<sequence length="313" mass="34548">MSALNSSYTPPLALTVISSISIGIAGLAAIFLALDIVVRRGWRSMMVIMIPVYVINALYLWPITLWTYLSYGRPPKVSRADKPPPEAAHHPHHGQASGPTSDAHVTAGPDHSAEDGVAGHYHGHYHPSSARSEDTTVERGENSAADEKDVEQPPPHCHSHGGSERPMFATLTVAVCHCGAGCVLGDVIGEWIVYGTGATISGRTLWPEYLIDFAWAIAFGIVFQYFSIAPMAGEYGPKIVYRALKADILSLVFFEIGLFGWMAIFQVAIFHWKLEMNTVTYWWMMQIGMFCGHWTAMPINYWLIKTKIKEPCA</sequence>
<feature type="transmembrane region" description="Helical" evidence="2">
    <location>
        <begin position="281"/>
        <end position="304"/>
    </location>
</feature>
<name>A0AAN7T8V1_9PEZI</name>
<dbReference type="Pfam" id="PF14342">
    <property type="entry name" value="DUF4396"/>
    <property type="match status" value="1"/>
</dbReference>
<dbReference type="InterPro" id="IPR025509">
    <property type="entry name" value="DUF4396"/>
</dbReference>
<proteinExistence type="predicted"/>
<feature type="transmembrane region" description="Helical" evidence="2">
    <location>
        <begin position="12"/>
        <end position="34"/>
    </location>
</feature>
<evidence type="ECO:0000256" key="1">
    <source>
        <dbReference type="SAM" id="MobiDB-lite"/>
    </source>
</evidence>
<evidence type="ECO:0000256" key="2">
    <source>
        <dbReference type="SAM" id="Phobius"/>
    </source>
</evidence>
<reference evidence="4" key="1">
    <citation type="submission" date="2023-08" db="EMBL/GenBank/DDBJ databases">
        <title>Black Yeasts Isolated from many extreme environments.</title>
        <authorList>
            <person name="Coleine C."/>
            <person name="Stajich J.E."/>
            <person name="Selbmann L."/>
        </authorList>
    </citation>
    <scope>NUCLEOTIDE SEQUENCE</scope>
    <source>
        <strain evidence="4">CCFEE 5401</strain>
    </source>
</reference>
<feature type="domain" description="DUF4396" evidence="3">
    <location>
        <begin position="170"/>
        <end position="309"/>
    </location>
</feature>
<dbReference type="Proteomes" id="UP001310890">
    <property type="component" value="Unassembled WGS sequence"/>
</dbReference>
<feature type="transmembrane region" description="Helical" evidence="2">
    <location>
        <begin position="248"/>
        <end position="269"/>
    </location>
</feature>
<gene>
    <name evidence="4" type="ORF">LTR62_002116</name>
</gene>
<dbReference type="AlphaFoldDB" id="A0AAN7T8V1"/>
<evidence type="ECO:0000259" key="3">
    <source>
        <dbReference type="Pfam" id="PF14342"/>
    </source>
</evidence>
<feature type="transmembrane region" description="Helical" evidence="2">
    <location>
        <begin position="209"/>
        <end position="228"/>
    </location>
</feature>
<feature type="region of interest" description="Disordered" evidence="1">
    <location>
        <begin position="77"/>
        <end position="162"/>
    </location>
</feature>
<feature type="compositionally biased region" description="Basic and acidic residues" evidence="1">
    <location>
        <begin position="131"/>
        <end position="151"/>
    </location>
</feature>
<protein>
    <recommendedName>
        <fullName evidence="3">DUF4396 domain-containing protein</fullName>
    </recommendedName>
</protein>
<feature type="transmembrane region" description="Helical" evidence="2">
    <location>
        <begin position="46"/>
        <end position="69"/>
    </location>
</feature>
<evidence type="ECO:0000313" key="4">
    <source>
        <dbReference type="EMBL" id="KAK5105836.1"/>
    </source>
</evidence>
<keyword evidence="2" id="KW-0472">Membrane</keyword>
<keyword evidence="2" id="KW-1133">Transmembrane helix</keyword>
<organism evidence="4 5">
    <name type="scientific">Meristemomyces frigidus</name>
    <dbReference type="NCBI Taxonomy" id="1508187"/>
    <lineage>
        <taxon>Eukaryota</taxon>
        <taxon>Fungi</taxon>
        <taxon>Dikarya</taxon>
        <taxon>Ascomycota</taxon>
        <taxon>Pezizomycotina</taxon>
        <taxon>Dothideomycetes</taxon>
        <taxon>Dothideomycetidae</taxon>
        <taxon>Mycosphaerellales</taxon>
        <taxon>Teratosphaeriaceae</taxon>
        <taxon>Meristemomyces</taxon>
    </lineage>
</organism>
<comment type="caution">
    <text evidence="4">The sequence shown here is derived from an EMBL/GenBank/DDBJ whole genome shotgun (WGS) entry which is preliminary data.</text>
</comment>
<feature type="compositionally biased region" description="Basic and acidic residues" evidence="1">
    <location>
        <begin position="78"/>
        <end position="89"/>
    </location>
</feature>
<evidence type="ECO:0000313" key="5">
    <source>
        <dbReference type="Proteomes" id="UP001310890"/>
    </source>
</evidence>
<dbReference type="EMBL" id="JAVRRL010000150">
    <property type="protein sequence ID" value="KAK5105836.1"/>
    <property type="molecule type" value="Genomic_DNA"/>
</dbReference>
<keyword evidence="2" id="KW-0812">Transmembrane</keyword>